<evidence type="ECO:0000313" key="2">
    <source>
        <dbReference type="Proteomes" id="UP000823775"/>
    </source>
</evidence>
<dbReference type="Proteomes" id="UP000823775">
    <property type="component" value="Unassembled WGS sequence"/>
</dbReference>
<evidence type="ECO:0000313" key="1">
    <source>
        <dbReference type="EMBL" id="MCD9641203.1"/>
    </source>
</evidence>
<proteinExistence type="predicted"/>
<protein>
    <submittedName>
        <fullName evidence="1">Uncharacterized protein</fullName>
    </submittedName>
</protein>
<reference evidence="1 2" key="1">
    <citation type="journal article" date="2021" name="BMC Genomics">
        <title>Datura genome reveals duplications of psychoactive alkaloid biosynthetic genes and high mutation rate following tissue culture.</title>
        <authorList>
            <person name="Rajewski A."/>
            <person name="Carter-House D."/>
            <person name="Stajich J."/>
            <person name="Litt A."/>
        </authorList>
    </citation>
    <scope>NUCLEOTIDE SEQUENCE [LARGE SCALE GENOMIC DNA]</scope>
    <source>
        <strain evidence="1">AR-01</strain>
    </source>
</reference>
<keyword evidence="2" id="KW-1185">Reference proteome</keyword>
<comment type="caution">
    <text evidence="1">The sequence shown here is derived from an EMBL/GenBank/DDBJ whole genome shotgun (WGS) entry which is preliminary data.</text>
</comment>
<dbReference type="EMBL" id="JACEIK010003302">
    <property type="protein sequence ID" value="MCD9641203.1"/>
    <property type="molecule type" value="Genomic_DNA"/>
</dbReference>
<accession>A0ABS8V246</accession>
<sequence length="206" mass="24091">MTFASPWRIVHPYMNWSSKFQQVPKQHVGVDLVSETDSFGCRTFGGQFMTYHSIRNISASKPNGKLNLKRLSWVSAIGYRLVGRLPVFPQFHHSKGEKKDKRAKTLAYPICQIHRNLHLNITKKHRQKNFRADHHPPAPSDELLDITTTVDPSYIISFDPETPARKCEVWRDMQDNHIFFTCRRRPELTIDESEKYEESENLLNNQ</sequence>
<organism evidence="1 2">
    <name type="scientific">Datura stramonium</name>
    <name type="common">Jimsonweed</name>
    <name type="synonym">Common thornapple</name>
    <dbReference type="NCBI Taxonomy" id="4076"/>
    <lineage>
        <taxon>Eukaryota</taxon>
        <taxon>Viridiplantae</taxon>
        <taxon>Streptophyta</taxon>
        <taxon>Embryophyta</taxon>
        <taxon>Tracheophyta</taxon>
        <taxon>Spermatophyta</taxon>
        <taxon>Magnoliopsida</taxon>
        <taxon>eudicotyledons</taxon>
        <taxon>Gunneridae</taxon>
        <taxon>Pentapetalae</taxon>
        <taxon>asterids</taxon>
        <taxon>lamiids</taxon>
        <taxon>Solanales</taxon>
        <taxon>Solanaceae</taxon>
        <taxon>Solanoideae</taxon>
        <taxon>Datureae</taxon>
        <taxon>Datura</taxon>
    </lineage>
</organism>
<gene>
    <name evidence="1" type="ORF">HAX54_027272</name>
</gene>
<name>A0ABS8V246_DATST</name>